<dbReference type="Pfam" id="PF14111">
    <property type="entry name" value="DUF4283"/>
    <property type="match status" value="1"/>
</dbReference>
<feature type="domain" description="DUF4283" evidence="1">
    <location>
        <begin position="42"/>
        <end position="88"/>
    </location>
</feature>
<organism evidence="2 3">
    <name type="scientific">Ricinus communis</name>
    <name type="common">Castor bean</name>
    <dbReference type="NCBI Taxonomy" id="3988"/>
    <lineage>
        <taxon>Eukaryota</taxon>
        <taxon>Viridiplantae</taxon>
        <taxon>Streptophyta</taxon>
        <taxon>Embryophyta</taxon>
        <taxon>Tracheophyta</taxon>
        <taxon>Spermatophyta</taxon>
        <taxon>Magnoliopsida</taxon>
        <taxon>eudicotyledons</taxon>
        <taxon>Gunneridae</taxon>
        <taxon>Pentapetalae</taxon>
        <taxon>rosids</taxon>
        <taxon>fabids</taxon>
        <taxon>Malpighiales</taxon>
        <taxon>Euphorbiaceae</taxon>
        <taxon>Acalyphoideae</taxon>
        <taxon>Acalypheae</taxon>
        <taxon>Ricinus</taxon>
    </lineage>
</organism>
<evidence type="ECO:0000313" key="2">
    <source>
        <dbReference type="EMBL" id="EEF39095.1"/>
    </source>
</evidence>
<dbReference type="EMBL" id="EQ973912">
    <property type="protein sequence ID" value="EEF39095.1"/>
    <property type="molecule type" value="Genomic_DNA"/>
</dbReference>
<protein>
    <recommendedName>
        <fullName evidence="1">DUF4283 domain-containing protein</fullName>
    </recommendedName>
</protein>
<proteinExistence type="predicted"/>
<dbReference type="PANTHER" id="PTHR31286">
    <property type="entry name" value="GLYCINE-RICH CELL WALL STRUCTURAL PROTEIN 1.8-LIKE"/>
    <property type="match status" value="1"/>
</dbReference>
<dbReference type="InParanoid" id="B9SB87"/>
<sequence length="196" mass="22537">MVGDNDSTEDGVIKELIQKTETVLQLHSTLEMNSNLYGKLLVWKLSGDFLMQKARNNIFIFEFRSKEDKEWVLKGAPWLVANLPMVLEIKKLLGSFIRIEKLAQKVGYGCEMRIRVLMDVGEPLPQGFFNDRSKKSIGFSESDRISFRLGHVMKICPDQDEDQYQKALEIGKVKYGPWLRSVFNSGGFKEGKSWRP</sequence>
<keyword evidence="3" id="KW-1185">Reference proteome</keyword>
<dbReference type="Proteomes" id="UP000008311">
    <property type="component" value="Unassembled WGS sequence"/>
</dbReference>
<dbReference type="InterPro" id="IPR040256">
    <property type="entry name" value="At4g02000-like"/>
</dbReference>
<gene>
    <name evidence="2" type="ORF">RCOM_0649030</name>
</gene>
<name>B9SB87_RICCO</name>
<dbReference type="InterPro" id="IPR025558">
    <property type="entry name" value="DUF4283"/>
</dbReference>
<dbReference type="AlphaFoldDB" id="B9SB87"/>
<reference evidence="3" key="1">
    <citation type="journal article" date="2010" name="Nat. Biotechnol.">
        <title>Draft genome sequence of the oilseed species Ricinus communis.</title>
        <authorList>
            <person name="Chan A.P."/>
            <person name="Crabtree J."/>
            <person name="Zhao Q."/>
            <person name="Lorenzi H."/>
            <person name="Orvis J."/>
            <person name="Puiu D."/>
            <person name="Melake-Berhan A."/>
            <person name="Jones K.M."/>
            <person name="Redman J."/>
            <person name="Chen G."/>
            <person name="Cahoon E.B."/>
            <person name="Gedil M."/>
            <person name="Stanke M."/>
            <person name="Haas B.J."/>
            <person name="Wortman J.R."/>
            <person name="Fraser-Liggett C.M."/>
            <person name="Ravel J."/>
            <person name="Rabinowicz P.D."/>
        </authorList>
    </citation>
    <scope>NUCLEOTIDE SEQUENCE [LARGE SCALE GENOMIC DNA]</scope>
    <source>
        <strain evidence="3">cv. Hale</strain>
    </source>
</reference>
<evidence type="ECO:0000259" key="1">
    <source>
        <dbReference type="Pfam" id="PF14111"/>
    </source>
</evidence>
<dbReference type="PANTHER" id="PTHR31286:SF180">
    <property type="entry name" value="OS10G0362600 PROTEIN"/>
    <property type="match status" value="1"/>
</dbReference>
<evidence type="ECO:0000313" key="3">
    <source>
        <dbReference type="Proteomes" id="UP000008311"/>
    </source>
</evidence>
<accession>B9SB87</accession>